<dbReference type="Proteomes" id="UP000324194">
    <property type="component" value="Chromosome 1"/>
</dbReference>
<feature type="domain" description="FAD-dependent urate hydroxylase HpyO/Asp monooxygenase CreE-like FAD/NAD(P)-binding" evidence="1">
    <location>
        <begin position="11"/>
        <end position="164"/>
    </location>
</feature>
<sequence length="461" mass="51148">MAHTSPLKIGIIGAGFSGTALAANLSRYARAPVEILLFDKGGCFARGAAYSTPYPFHLLNVRARDMSLFEDLPAHFVEWLNSRDKQPKPSADHDVDECFVPRFLYGHYLEALLQQIQAGRSENISLRLEKSEVKDIVPTVGQTTLVMDDGKVCSVDKAVLALGNPAPAKFPFPVSPGVQCINNPWDFRAPEKISSRDTVVILGTGLSMIDTVLTLYHRGHEGEIYALSRRGLLPLPHAASSVPVISLPCAPHNNLRQLTRNTRAMWLRRGEAAPDWRSVVNAMRLQIPDLWSEMSWADKKQFIRHLLPYWNIHRHRVPVSVAEILKNLIARKQLHILSGRVLAAEKEMVHIKMRQTGELRDIAFQWLINCMGPSLTSQPETGSLAHNLLSRGLAVQDPLQLGFVTSPSGALIDAEGRASEQIYTLGPPAKGMIWECGSVPEIRRLGMNLAKSLLEKHSPVF</sequence>
<keyword evidence="3" id="KW-1185">Reference proteome</keyword>
<dbReference type="KEGG" id="asip:AQUSIP_19490"/>
<dbReference type="InterPro" id="IPR052189">
    <property type="entry name" value="L-asp_N-monooxygenase_NS-form"/>
</dbReference>
<reference evidence="2 3" key="1">
    <citation type="submission" date="2019-08" db="EMBL/GenBank/DDBJ databases">
        <authorList>
            <person name="Guy L."/>
        </authorList>
    </citation>
    <scope>NUCLEOTIDE SEQUENCE [LARGE SCALE GENOMIC DNA]</scope>
    <source>
        <strain evidence="2 3">SGT-108</strain>
    </source>
</reference>
<dbReference type="Gene3D" id="3.50.50.60">
    <property type="entry name" value="FAD/NAD(P)-binding domain"/>
    <property type="match status" value="1"/>
</dbReference>
<dbReference type="InterPro" id="IPR036188">
    <property type="entry name" value="FAD/NAD-bd_sf"/>
</dbReference>
<accession>A0A5E4PK45</accession>
<evidence type="ECO:0000259" key="1">
    <source>
        <dbReference type="Pfam" id="PF13454"/>
    </source>
</evidence>
<name>A0A5E4PK45_9COXI</name>
<dbReference type="InterPro" id="IPR038732">
    <property type="entry name" value="HpyO/CreE_NAD-binding"/>
</dbReference>
<dbReference type="AlphaFoldDB" id="A0A5E4PK45"/>
<evidence type="ECO:0000313" key="3">
    <source>
        <dbReference type="Proteomes" id="UP000324194"/>
    </source>
</evidence>
<dbReference type="SUPFAM" id="SSF51905">
    <property type="entry name" value="FAD/NAD(P)-binding domain"/>
    <property type="match status" value="1"/>
</dbReference>
<evidence type="ECO:0000313" key="2">
    <source>
        <dbReference type="EMBL" id="VVC76626.1"/>
    </source>
</evidence>
<dbReference type="OrthoDB" id="101972at2"/>
<proteinExistence type="predicted"/>
<gene>
    <name evidence="2" type="ORF">AQUSIP_19490</name>
</gene>
<dbReference type="EMBL" id="LR699119">
    <property type="protein sequence ID" value="VVC76626.1"/>
    <property type="molecule type" value="Genomic_DNA"/>
</dbReference>
<dbReference type="PANTHER" id="PTHR40254">
    <property type="entry name" value="BLR0577 PROTEIN"/>
    <property type="match status" value="1"/>
</dbReference>
<protein>
    <recommendedName>
        <fullName evidence="1">FAD-dependent urate hydroxylase HpyO/Asp monooxygenase CreE-like FAD/NAD(P)-binding domain-containing protein</fullName>
    </recommendedName>
</protein>
<dbReference type="RefSeq" id="WP_148339933.1">
    <property type="nucleotide sequence ID" value="NZ_LR699119.1"/>
</dbReference>
<dbReference type="PANTHER" id="PTHR40254:SF1">
    <property type="entry name" value="BLR0577 PROTEIN"/>
    <property type="match status" value="1"/>
</dbReference>
<organism evidence="2 3">
    <name type="scientific">Aquicella siphonis</name>
    <dbReference type="NCBI Taxonomy" id="254247"/>
    <lineage>
        <taxon>Bacteria</taxon>
        <taxon>Pseudomonadati</taxon>
        <taxon>Pseudomonadota</taxon>
        <taxon>Gammaproteobacteria</taxon>
        <taxon>Legionellales</taxon>
        <taxon>Coxiellaceae</taxon>
        <taxon>Aquicella</taxon>
    </lineage>
</organism>
<dbReference type="Pfam" id="PF13454">
    <property type="entry name" value="NAD_binding_9"/>
    <property type="match status" value="1"/>
</dbReference>